<organism evidence="2 3">
    <name type="scientific">Cronobacter phage vB_CsaM_GAP32</name>
    <dbReference type="NCBI Taxonomy" id="1141136"/>
    <lineage>
        <taxon>Viruses</taxon>
        <taxon>Duplodnaviria</taxon>
        <taxon>Heunggongvirae</taxon>
        <taxon>Uroviricota</taxon>
        <taxon>Caudoviricetes</taxon>
        <taxon>Mimasvirus</taxon>
        <taxon>Mimasvirus GAP32</taxon>
    </lineage>
</organism>
<evidence type="ECO:0000313" key="2">
    <source>
        <dbReference type="EMBL" id="AFC21990.1"/>
    </source>
</evidence>
<dbReference type="OrthoDB" id="20293at10239"/>
<gene>
    <name evidence="2" type="ORF">GAP32_529</name>
</gene>
<dbReference type="Proteomes" id="UP000000457">
    <property type="component" value="Segment"/>
</dbReference>
<name>K4F9R9_9CAUD</name>
<dbReference type="RefSeq" id="YP_006987645.1">
    <property type="nucleotide sequence ID" value="NC_019401.1"/>
</dbReference>
<accession>K4F9R9</accession>
<feature type="compositionally biased region" description="Low complexity" evidence="1">
    <location>
        <begin position="175"/>
        <end position="207"/>
    </location>
</feature>
<dbReference type="InterPro" id="IPR009576">
    <property type="entry name" value="Biofilm_formation_YgiB"/>
</dbReference>
<dbReference type="EMBL" id="JN882285">
    <property type="protein sequence ID" value="AFC21990.1"/>
    <property type="molecule type" value="Genomic_DNA"/>
</dbReference>
<dbReference type="Pfam" id="PF06693">
    <property type="entry name" value="DUF1190"/>
    <property type="match status" value="1"/>
</dbReference>
<protein>
    <submittedName>
        <fullName evidence="2">Uncharacterized protein</fullName>
    </submittedName>
</protein>
<feature type="region of interest" description="Disordered" evidence="1">
    <location>
        <begin position="166"/>
        <end position="207"/>
    </location>
</feature>
<proteinExistence type="predicted"/>
<sequence>MKRTKNINKDRFRKVHSFWKYSALFVAMSAASMFLTGCDEPENVSVYQTIQDCERSAENDAAKQKCALDYQNALAQNKSTAPKYSSQRDCEDEFGVNQCTTTNSTHSSLMWFPLMSGYSSSHSNYQSQPLYSSTRYNSPFHGKFVDANGNSFGSFKPSGTASVSKSALASKPAVTTTTTRGGFGSTVSSHAAKSSSFHSSGSRSFGG</sequence>
<reference evidence="2 3" key="1">
    <citation type="journal article" date="2014" name="Virology">
        <title>Supersize me: Cronobacter sakazakii phage GAP32.</title>
        <authorList>
            <person name="Abbasifar R."/>
            <person name="Griffiths M.W."/>
            <person name="Sabour P.M."/>
            <person name="Ackermann H.-W."/>
            <person name="Vandersteegen K."/>
            <person name="Lavigne R."/>
            <person name="Noben J.-P."/>
            <person name="Villa A.A."/>
            <person name="Abbasifar A."/>
            <person name="Nash J.H.E."/>
            <person name="Kropinski A.M."/>
        </authorList>
    </citation>
    <scope>NUCLEOTIDE SEQUENCE [LARGE SCALE GENOMIC DNA]</scope>
    <source>
        <strain evidence="2">GAP-32</strain>
    </source>
</reference>
<dbReference type="KEGG" id="vg:13994281"/>
<evidence type="ECO:0000256" key="1">
    <source>
        <dbReference type="SAM" id="MobiDB-lite"/>
    </source>
</evidence>
<evidence type="ECO:0000313" key="3">
    <source>
        <dbReference type="Proteomes" id="UP000000457"/>
    </source>
</evidence>
<keyword evidence="3" id="KW-1185">Reference proteome</keyword>
<dbReference type="GeneID" id="13994281"/>